<dbReference type="PANTHER" id="PTHR46096:SF3">
    <property type="entry name" value="PERFORIN-1"/>
    <property type="match status" value="1"/>
</dbReference>
<dbReference type="GO" id="GO:0022829">
    <property type="term" value="F:wide pore channel activity"/>
    <property type="evidence" value="ECO:0007669"/>
    <property type="project" value="TreeGrafter"/>
</dbReference>
<evidence type="ECO:0000313" key="3">
    <source>
        <dbReference type="EMBL" id="NXU58383.1"/>
    </source>
</evidence>
<dbReference type="GO" id="GO:0001771">
    <property type="term" value="P:immunological synapse formation"/>
    <property type="evidence" value="ECO:0007669"/>
    <property type="project" value="TreeGrafter"/>
</dbReference>
<keyword evidence="1" id="KW-0732">Signal</keyword>
<protein>
    <submittedName>
        <fullName evidence="3">PERF protein</fullName>
    </submittedName>
</protein>
<organism evidence="3 4">
    <name type="scientific">Turnix velox</name>
    <name type="common">Little buttonquail</name>
    <dbReference type="NCBI Taxonomy" id="2529409"/>
    <lineage>
        <taxon>Eukaryota</taxon>
        <taxon>Metazoa</taxon>
        <taxon>Chordata</taxon>
        <taxon>Craniata</taxon>
        <taxon>Vertebrata</taxon>
        <taxon>Euteleostomi</taxon>
        <taxon>Archelosauria</taxon>
        <taxon>Archosauria</taxon>
        <taxon>Dinosauria</taxon>
        <taxon>Saurischia</taxon>
        <taxon>Theropoda</taxon>
        <taxon>Coelurosauria</taxon>
        <taxon>Aves</taxon>
        <taxon>Neognathae</taxon>
        <taxon>Neoaves</taxon>
        <taxon>Charadriiformes</taxon>
        <taxon>Turnicidae</taxon>
        <taxon>Turnix</taxon>
    </lineage>
</organism>
<evidence type="ECO:0000259" key="2">
    <source>
        <dbReference type="PROSITE" id="PS50004"/>
    </source>
</evidence>
<evidence type="ECO:0000256" key="1">
    <source>
        <dbReference type="ARBA" id="ARBA00022729"/>
    </source>
</evidence>
<dbReference type="EMBL" id="VZTY01031879">
    <property type="protein sequence ID" value="NXU58383.1"/>
    <property type="molecule type" value="Genomic_DNA"/>
</dbReference>
<reference evidence="3 4" key="1">
    <citation type="submission" date="2019-09" db="EMBL/GenBank/DDBJ databases">
        <title>Bird 10,000 Genomes (B10K) Project - Family phase.</title>
        <authorList>
            <person name="Zhang G."/>
        </authorList>
    </citation>
    <scope>NUCLEOTIDE SEQUENCE [LARGE SCALE GENOMIC DNA]</scope>
    <source>
        <strain evidence="3">B10K-DU-029-46</strain>
    </source>
</reference>
<feature type="domain" description="C2" evidence="2">
    <location>
        <begin position="1"/>
        <end position="108"/>
    </location>
</feature>
<dbReference type="InterPro" id="IPR052784">
    <property type="entry name" value="Perforin-1_pore-forming"/>
</dbReference>
<accession>A0A7L3LXR5</accession>
<dbReference type="PROSITE" id="PS50004">
    <property type="entry name" value="C2"/>
    <property type="match status" value="1"/>
</dbReference>
<dbReference type="SUPFAM" id="SSF49562">
    <property type="entry name" value="C2 domain (Calcium/lipid-binding domain, CaLB)"/>
    <property type="match status" value="1"/>
</dbReference>
<keyword evidence="4" id="KW-1185">Reference proteome</keyword>
<dbReference type="Proteomes" id="UP000582182">
    <property type="component" value="Unassembled WGS sequence"/>
</dbReference>
<dbReference type="GO" id="GO:0051607">
    <property type="term" value="P:defense response to virus"/>
    <property type="evidence" value="ECO:0007669"/>
    <property type="project" value="TreeGrafter"/>
</dbReference>
<proteinExistence type="predicted"/>
<dbReference type="Gene3D" id="2.60.40.150">
    <property type="entry name" value="C2 domain"/>
    <property type="match status" value="1"/>
</dbReference>
<dbReference type="OrthoDB" id="1366754at2759"/>
<dbReference type="Pfam" id="PF00168">
    <property type="entry name" value="C2"/>
    <property type="match status" value="1"/>
</dbReference>
<comment type="caution">
    <text evidence="3">The sequence shown here is derived from an EMBL/GenBank/DDBJ whole genome shotgun (WGS) entry which is preliminary data.</text>
</comment>
<dbReference type="InterPro" id="IPR000008">
    <property type="entry name" value="C2_dom"/>
</dbReference>
<dbReference type="GO" id="GO:0016020">
    <property type="term" value="C:membrane"/>
    <property type="evidence" value="ECO:0007669"/>
    <property type="project" value="TreeGrafter"/>
</dbReference>
<dbReference type="PANTHER" id="PTHR46096">
    <property type="entry name" value="PERFORIN-1"/>
    <property type="match status" value="1"/>
</dbReference>
<dbReference type="SMART" id="SM00239">
    <property type="entry name" value="C2"/>
    <property type="match status" value="1"/>
</dbReference>
<dbReference type="InterPro" id="IPR035892">
    <property type="entry name" value="C2_domain_sf"/>
</dbReference>
<feature type="non-terminal residue" evidence="3">
    <location>
        <position position="1"/>
    </location>
</feature>
<name>A0A7L3LXR5_9CHAR</name>
<dbReference type="GO" id="GO:0001913">
    <property type="term" value="P:T cell mediated cytotoxicity"/>
    <property type="evidence" value="ECO:0007669"/>
    <property type="project" value="TreeGrafter"/>
</dbReference>
<gene>
    <name evidence="3" type="primary">Prf1</name>
    <name evidence="3" type="ORF">TURVEL_R13895</name>
</gene>
<feature type="non-terminal residue" evidence="3">
    <location>
        <position position="154"/>
    </location>
</feature>
<sequence length="154" mass="16586">CCSPHRGTARVGVRVMSGRGWHGDVVTSTDAYVAAILEGRKTRTPTVWNQNQPRWDAILDLGVTTLTPGAILRLEVWDEDEGWNDDLLGGCEVALTATGGHLKREVCFPGGGRLEFGYEVTCGPALGGDLCQDYVPQAPRCHGGGDPDSHWVKV</sequence>
<evidence type="ECO:0000313" key="4">
    <source>
        <dbReference type="Proteomes" id="UP000582182"/>
    </source>
</evidence>
<dbReference type="AlphaFoldDB" id="A0A7L3LXR5"/>